<evidence type="ECO:0000256" key="1">
    <source>
        <dbReference type="SAM" id="MobiDB-lite"/>
    </source>
</evidence>
<dbReference type="EMBL" id="KR029603">
    <property type="protein sequence ID" value="AKH48368.1"/>
    <property type="molecule type" value="Genomic_DNA"/>
</dbReference>
<feature type="region of interest" description="Disordered" evidence="1">
    <location>
        <begin position="20"/>
        <end position="67"/>
    </location>
</feature>
<proteinExistence type="predicted"/>
<feature type="compositionally biased region" description="Basic and acidic residues" evidence="1">
    <location>
        <begin position="35"/>
        <end position="52"/>
    </location>
</feature>
<organism evidence="2">
    <name type="scientific">uncultured marine virus</name>
    <dbReference type="NCBI Taxonomy" id="186617"/>
    <lineage>
        <taxon>Viruses</taxon>
        <taxon>environmental samples</taxon>
    </lineage>
</organism>
<reference evidence="2" key="1">
    <citation type="journal article" date="2015" name="Front. Microbiol.">
        <title>Combining genomic sequencing methods to explore viral diversity and reveal potential virus-host interactions.</title>
        <authorList>
            <person name="Chow C.E."/>
            <person name="Winget D.M."/>
            <person name="White R.A.III."/>
            <person name="Hallam S.J."/>
            <person name="Suttle C.A."/>
        </authorList>
    </citation>
    <scope>NUCLEOTIDE SEQUENCE</scope>
    <source>
        <strain evidence="2">Oxic1_8</strain>
    </source>
</reference>
<protein>
    <submittedName>
        <fullName evidence="2">Uncharacterized protein</fullName>
    </submittedName>
</protein>
<accession>A0A0F7L9V1</accession>
<sequence length="95" mass="10076">MFPGRGDVVRESHLSLLLIETGRGPGDGLGDELTEGDRRAAVDRDGDPERRVARAGPAETFDDVGARTGRHLDVTGDVVGGADAAEVAREPRRDL</sequence>
<reference evidence="2" key="2">
    <citation type="submission" date="2015-03" db="EMBL/GenBank/DDBJ databases">
        <authorList>
            <person name="Chow C.-E.T."/>
            <person name="Winget D.M."/>
            <person name="White R.A.III."/>
            <person name="Hallam S.J."/>
            <person name="Suttle C.A."/>
        </authorList>
    </citation>
    <scope>NUCLEOTIDE SEQUENCE</scope>
    <source>
        <strain evidence="2">Oxic1_8</strain>
    </source>
</reference>
<name>A0A0F7L9V1_9VIRU</name>
<evidence type="ECO:0000313" key="2">
    <source>
        <dbReference type="EMBL" id="AKH48368.1"/>
    </source>
</evidence>